<dbReference type="EMBL" id="BOOG01000014">
    <property type="protein sequence ID" value="GIH69416.1"/>
    <property type="molecule type" value="Genomic_DNA"/>
</dbReference>
<feature type="transmembrane region" description="Helical" evidence="1">
    <location>
        <begin position="28"/>
        <end position="47"/>
    </location>
</feature>
<sequence>MTTAVITFVLGIIAVATFMIKGRQWPTFITAVLFGLYLGTTPVGEFIKGIVKSFFTALTGWLH</sequence>
<dbReference type="Proteomes" id="UP000610966">
    <property type="component" value="Unassembled WGS sequence"/>
</dbReference>
<protein>
    <submittedName>
        <fullName evidence="2">Uncharacterized protein</fullName>
    </submittedName>
</protein>
<evidence type="ECO:0000313" key="2">
    <source>
        <dbReference type="EMBL" id="GIH69416.1"/>
    </source>
</evidence>
<gene>
    <name evidence="2" type="ORF">Mth01_16690</name>
</gene>
<keyword evidence="3" id="KW-1185">Reference proteome</keyword>
<evidence type="ECO:0000256" key="1">
    <source>
        <dbReference type="SAM" id="Phobius"/>
    </source>
</evidence>
<organism evidence="2 3">
    <name type="scientific">Sphaerimonospora thailandensis</name>
    <dbReference type="NCBI Taxonomy" id="795644"/>
    <lineage>
        <taxon>Bacteria</taxon>
        <taxon>Bacillati</taxon>
        <taxon>Actinomycetota</taxon>
        <taxon>Actinomycetes</taxon>
        <taxon>Streptosporangiales</taxon>
        <taxon>Streptosporangiaceae</taxon>
        <taxon>Sphaerimonospora</taxon>
    </lineage>
</organism>
<accession>A0A8J3R567</accession>
<dbReference type="AlphaFoldDB" id="A0A8J3R567"/>
<evidence type="ECO:0000313" key="3">
    <source>
        <dbReference type="Proteomes" id="UP000610966"/>
    </source>
</evidence>
<reference evidence="2" key="1">
    <citation type="submission" date="2021-01" db="EMBL/GenBank/DDBJ databases">
        <title>Whole genome shotgun sequence of Sphaerimonospora thailandensis NBRC 107569.</title>
        <authorList>
            <person name="Komaki H."/>
            <person name="Tamura T."/>
        </authorList>
    </citation>
    <scope>NUCLEOTIDE SEQUENCE</scope>
    <source>
        <strain evidence="2">NBRC 107569</strain>
    </source>
</reference>
<proteinExistence type="predicted"/>
<dbReference type="RefSeq" id="WP_204013926.1">
    <property type="nucleotide sequence ID" value="NZ_BOOG01000014.1"/>
</dbReference>
<keyword evidence="1" id="KW-0812">Transmembrane</keyword>
<keyword evidence="1" id="KW-1133">Transmembrane helix</keyword>
<keyword evidence="1" id="KW-0472">Membrane</keyword>
<name>A0A8J3R567_9ACTN</name>
<comment type="caution">
    <text evidence="2">The sequence shown here is derived from an EMBL/GenBank/DDBJ whole genome shotgun (WGS) entry which is preliminary data.</text>
</comment>